<name>A0A0A8YQM7_ARUDO</name>
<dbReference type="EMBL" id="GBRH01273223">
    <property type="protein sequence ID" value="JAD24672.1"/>
    <property type="molecule type" value="Transcribed_RNA"/>
</dbReference>
<feature type="signal peptide" evidence="1">
    <location>
        <begin position="1"/>
        <end position="18"/>
    </location>
</feature>
<evidence type="ECO:0000256" key="1">
    <source>
        <dbReference type="SAM" id="SignalP"/>
    </source>
</evidence>
<feature type="chain" id="PRO_5002042212" description="Secreted protein" evidence="1">
    <location>
        <begin position="19"/>
        <end position="76"/>
    </location>
</feature>
<evidence type="ECO:0008006" key="3">
    <source>
        <dbReference type="Google" id="ProtNLM"/>
    </source>
</evidence>
<sequence>MIFRLLILMPFCIMRVPAFKSARLPASSFSSSCSIWRRRESNIIMIASTDSFGSLDEDGQEVSTLLRLILIDLHLM</sequence>
<reference evidence="2" key="2">
    <citation type="journal article" date="2015" name="Data Brief">
        <title>Shoot transcriptome of the giant reed, Arundo donax.</title>
        <authorList>
            <person name="Barrero R.A."/>
            <person name="Guerrero F.D."/>
            <person name="Moolhuijzen P."/>
            <person name="Goolsby J.A."/>
            <person name="Tidwell J."/>
            <person name="Bellgard S.E."/>
            <person name="Bellgard M.I."/>
        </authorList>
    </citation>
    <scope>NUCLEOTIDE SEQUENCE</scope>
    <source>
        <tissue evidence="2">Shoot tissue taken approximately 20 cm above the soil surface</tissue>
    </source>
</reference>
<proteinExistence type="predicted"/>
<evidence type="ECO:0000313" key="2">
    <source>
        <dbReference type="EMBL" id="JAD24672.1"/>
    </source>
</evidence>
<accession>A0A0A8YQM7</accession>
<dbReference type="AlphaFoldDB" id="A0A0A8YQM7"/>
<keyword evidence="1" id="KW-0732">Signal</keyword>
<protein>
    <recommendedName>
        <fullName evidence="3">Secreted protein</fullName>
    </recommendedName>
</protein>
<reference evidence="2" key="1">
    <citation type="submission" date="2014-09" db="EMBL/GenBank/DDBJ databases">
        <authorList>
            <person name="Magalhaes I.L.F."/>
            <person name="Oliveira U."/>
            <person name="Santos F.R."/>
            <person name="Vidigal T.H.D.A."/>
            <person name="Brescovit A.D."/>
            <person name="Santos A.J."/>
        </authorList>
    </citation>
    <scope>NUCLEOTIDE SEQUENCE</scope>
    <source>
        <tissue evidence="2">Shoot tissue taken approximately 20 cm above the soil surface</tissue>
    </source>
</reference>
<organism evidence="2">
    <name type="scientific">Arundo donax</name>
    <name type="common">Giant reed</name>
    <name type="synonym">Donax arundinaceus</name>
    <dbReference type="NCBI Taxonomy" id="35708"/>
    <lineage>
        <taxon>Eukaryota</taxon>
        <taxon>Viridiplantae</taxon>
        <taxon>Streptophyta</taxon>
        <taxon>Embryophyta</taxon>
        <taxon>Tracheophyta</taxon>
        <taxon>Spermatophyta</taxon>
        <taxon>Magnoliopsida</taxon>
        <taxon>Liliopsida</taxon>
        <taxon>Poales</taxon>
        <taxon>Poaceae</taxon>
        <taxon>PACMAD clade</taxon>
        <taxon>Arundinoideae</taxon>
        <taxon>Arundineae</taxon>
        <taxon>Arundo</taxon>
    </lineage>
</organism>